<dbReference type="InterPro" id="IPR011642">
    <property type="entry name" value="Gate_dom"/>
</dbReference>
<dbReference type="InterPro" id="IPR027417">
    <property type="entry name" value="P-loop_NTPase"/>
</dbReference>
<evidence type="ECO:0000256" key="4">
    <source>
        <dbReference type="ARBA" id="ARBA00022496"/>
    </source>
</evidence>
<reference evidence="15 16" key="1">
    <citation type="journal article" date="2023" name="Microorganisms">
        <title>Thiorhodovibrio frisius and Trv. litoralis spp. nov., Two Novel Members from a Clade of Fastidious Purple Sulfur Bacteria That Exhibit Unique Red-Shifted Light-Harvesting Capabilities.</title>
        <authorList>
            <person name="Methner A."/>
            <person name="Kuzyk S.B."/>
            <person name="Petersen J."/>
            <person name="Bauer S."/>
            <person name="Brinkmann H."/>
            <person name="Sichau K."/>
            <person name="Wanner G."/>
            <person name="Wolf J."/>
            <person name="Neumann-Schaal M."/>
            <person name="Henke P."/>
            <person name="Tank M."/>
            <person name="Sproer C."/>
            <person name="Bunk B."/>
            <person name="Overmann J."/>
        </authorList>
    </citation>
    <scope>NUCLEOTIDE SEQUENCE [LARGE SCALE GENOMIC DNA]</scope>
    <source>
        <strain evidence="15 16">DSM 6702</strain>
    </source>
</reference>
<evidence type="ECO:0000256" key="7">
    <source>
        <dbReference type="ARBA" id="ARBA00022989"/>
    </source>
</evidence>
<evidence type="ECO:0000256" key="11">
    <source>
        <dbReference type="ARBA" id="ARBA00023136"/>
    </source>
</evidence>
<sequence length="906" mass="98900">MMAAPAKTPAPWLLSLLLNSEVAQAHQRMKVPDALFGPGVPAGKFLQRLDRYLLGLGDAMGSSSERNTATRNEMMRESKHLLVALAGQQNAGKSTLFNALTGARQHVANYPGVTVDKKSGRYRDQQGDVVIVDLPGTYSLTSFSLEERVAREFLLQDAPDMVVNVLDAANLRRALHLTLQLMELERPLVLALNMLDVATAQGIAIDQTALGARLGVPVVGTIGRKGEGREDLRAAIRAGVRPGRAGPIPLSYDALEAELGELEQPLGAAPALSDLPLRWLALKLLEGDSQARILLVGRLGEAAAHALLEEARARRDRFETQAGMSIGDHIAACRERAVTAILAGVLSRVEARRPAVTDRIDRFVLNRFMAPVFLVFTVWLIYQVSIVWGYEITTYTWPLLAKLRELAAGVLPAAGFLVDPYSRSLGLWLVDSANTLLNYVPIFLILFAAIAIIEDSGYMARIAFILDKILNRFGLHGQSTLPLILGGVFAGGCAVPGVMATKGIPDHRARLATIFAVPFMNCLAKVPLYTLLIGIFFEQDKALMLFYISTMTIIFALLVSKLLTVTLLRGQETSPFVMELPQYHLPTLRGVLGRAFERTWQYIKKVGTIVLAVAVVVFVLLQFPGLSKERLAHFEAEGQAAAEQFQRALRGNAYAEVASGEHLVPLLNYFDDYKRAKLGASGAAGSAAVATRFESINPDFYPLVKPPAGDRDARQAWKALRDLAKVRQGLRREMREERIVTSLLGTIGRGMEPVTQFAGFDWKINVALLASFAARESSVATLGVLFQQDDDQNETLEERMGSETRAGGATALLAVSMILFFALYPPCLATTIMIKVQTDSYKWMLFSIVFPTLLGLLVSSMVYSLGQALDASGIEAMTAVYLSALAVLILVGLTSGSRRRLAWEQR</sequence>
<comment type="function">
    <text evidence="13">Probable transporter of a GTP-driven Fe(2+) uptake system.</text>
</comment>
<keyword evidence="6" id="KW-0547">Nucleotide-binding</keyword>
<accession>A0ABZ0S825</accession>
<keyword evidence="2 13" id="KW-0813">Transport</keyword>
<gene>
    <name evidence="15" type="primary">feoB_2</name>
    <name evidence="15" type="ORF">Thiowin_02043</name>
</gene>
<evidence type="ECO:0000256" key="9">
    <source>
        <dbReference type="ARBA" id="ARBA00023065"/>
    </source>
</evidence>
<keyword evidence="9" id="KW-0406">Ion transport</keyword>
<feature type="transmembrane region" description="Helical" evidence="13">
    <location>
        <begin position="602"/>
        <end position="621"/>
    </location>
</feature>
<keyword evidence="7 13" id="KW-1133">Transmembrane helix</keyword>
<dbReference type="PANTHER" id="PTHR43185">
    <property type="entry name" value="FERROUS IRON TRANSPORT PROTEIN B"/>
    <property type="match status" value="1"/>
</dbReference>
<dbReference type="Pfam" id="PF02421">
    <property type="entry name" value="FeoB_N"/>
    <property type="match status" value="1"/>
</dbReference>
<evidence type="ECO:0000313" key="16">
    <source>
        <dbReference type="Proteomes" id="UP001432180"/>
    </source>
</evidence>
<name>A0ABZ0S825_9GAMM</name>
<comment type="subcellular location">
    <subcellularLocation>
        <location evidence="13">Cell inner membrane</location>
        <topology evidence="13">Multi-pass membrane protein</topology>
    </subcellularLocation>
    <subcellularLocation>
        <location evidence="1">Cell membrane</location>
        <topology evidence="1">Multi-pass membrane protein</topology>
    </subcellularLocation>
</comment>
<organism evidence="15 16">
    <name type="scientific">Thiorhodovibrio winogradskyi</name>
    <dbReference type="NCBI Taxonomy" id="77007"/>
    <lineage>
        <taxon>Bacteria</taxon>
        <taxon>Pseudomonadati</taxon>
        <taxon>Pseudomonadota</taxon>
        <taxon>Gammaproteobacteria</taxon>
        <taxon>Chromatiales</taxon>
        <taxon>Chromatiaceae</taxon>
        <taxon>Thiorhodovibrio</taxon>
    </lineage>
</organism>
<feature type="domain" description="FeoB-type G" evidence="14">
    <location>
        <begin position="80"/>
        <end position="242"/>
    </location>
</feature>
<dbReference type="PRINTS" id="PR00326">
    <property type="entry name" value="GTP1OBG"/>
</dbReference>
<dbReference type="InterPro" id="IPR030389">
    <property type="entry name" value="G_FEOB_dom"/>
</dbReference>
<dbReference type="InterPro" id="IPR041069">
    <property type="entry name" value="FeoB_Cyto"/>
</dbReference>
<dbReference type="Pfam" id="PF17910">
    <property type="entry name" value="FeoB_Cyto"/>
    <property type="match status" value="1"/>
</dbReference>
<feature type="transmembrane region" description="Helical" evidence="13">
    <location>
        <begin position="806"/>
        <end position="824"/>
    </location>
</feature>
<feature type="transmembrane region" description="Helical" evidence="13">
    <location>
        <begin position="878"/>
        <end position="896"/>
    </location>
</feature>
<keyword evidence="3" id="KW-1003">Cell membrane</keyword>
<evidence type="ECO:0000256" key="6">
    <source>
        <dbReference type="ARBA" id="ARBA00022741"/>
    </source>
</evidence>
<dbReference type="Pfam" id="PF07664">
    <property type="entry name" value="FeoB_C"/>
    <property type="match status" value="1"/>
</dbReference>
<feature type="transmembrane region" description="Helical" evidence="13">
    <location>
        <begin position="481"/>
        <end position="499"/>
    </location>
</feature>
<evidence type="ECO:0000256" key="3">
    <source>
        <dbReference type="ARBA" id="ARBA00022475"/>
    </source>
</evidence>
<keyword evidence="11 13" id="KW-0472">Membrane</keyword>
<evidence type="ECO:0000256" key="10">
    <source>
        <dbReference type="ARBA" id="ARBA00023134"/>
    </source>
</evidence>
<evidence type="ECO:0000256" key="2">
    <source>
        <dbReference type="ARBA" id="ARBA00022448"/>
    </source>
</evidence>
<dbReference type="InterPro" id="IPR006073">
    <property type="entry name" value="GTP-bd"/>
</dbReference>
<evidence type="ECO:0000256" key="13">
    <source>
        <dbReference type="RuleBase" id="RU362098"/>
    </source>
</evidence>
<feature type="transmembrane region" description="Helical" evidence="13">
    <location>
        <begin position="845"/>
        <end position="866"/>
    </location>
</feature>
<keyword evidence="8 13" id="KW-0408">Iron</keyword>
<comment type="similarity">
    <text evidence="13">Belongs to the TRAFAC class TrmE-Era-EngA-EngB-Septin-like GTPase superfamily. FeoB GTPase (TC 9.A.8) family.</text>
</comment>
<dbReference type="EMBL" id="CP121472">
    <property type="protein sequence ID" value="WPL17057.1"/>
    <property type="molecule type" value="Genomic_DNA"/>
</dbReference>
<protein>
    <recommendedName>
        <fullName evidence="12 13">Ferrous iron transport protein B</fullName>
    </recommendedName>
</protein>
<evidence type="ECO:0000256" key="5">
    <source>
        <dbReference type="ARBA" id="ARBA00022692"/>
    </source>
</evidence>
<evidence type="ECO:0000256" key="1">
    <source>
        <dbReference type="ARBA" id="ARBA00004651"/>
    </source>
</evidence>
<keyword evidence="10 13" id="KW-0342">GTP-binding</keyword>
<evidence type="ECO:0000259" key="14">
    <source>
        <dbReference type="PROSITE" id="PS51711"/>
    </source>
</evidence>
<keyword evidence="5 13" id="KW-0812">Transmembrane</keyword>
<dbReference type="PROSITE" id="PS51711">
    <property type="entry name" value="G_FEOB"/>
    <property type="match status" value="1"/>
</dbReference>
<dbReference type="NCBIfam" id="TIGR00437">
    <property type="entry name" value="feoB"/>
    <property type="match status" value="1"/>
</dbReference>
<evidence type="ECO:0000313" key="15">
    <source>
        <dbReference type="EMBL" id="WPL17057.1"/>
    </source>
</evidence>
<proteinExistence type="inferred from homology"/>
<dbReference type="Gene3D" id="3.40.50.300">
    <property type="entry name" value="P-loop containing nucleotide triphosphate hydrolases"/>
    <property type="match status" value="1"/>
</dbReference>
<dbReference type="InterPro" id="IPR050860">
    <property type="entry name" value="FeoB_GTPase"/>
</dbReference>
<dbReference type="PANTHER" id="PTHR43185:SF1">
    <property type="entry name" value="FE(2+) TRANSPORTER FEOB"/>
    <property type="match status" value="1"/>
</dbReference>
<evidence type="ECO:0000256" key="12">
    <source>
        <dbReference type="NCBIfam" id="TIGR00437"/>
    </source>
</evidence>
<dbReference type="CDD" id="cd01879">
    <property type="entry name" value="FeoB"/>
    <property type="match status" value="1"/>
</dbReference>
<feature type="transmembrane region" description="Helical" evidence="13">
    <location>
        <begin position="544"/>
        <end position="568"/>
    </location>
</feature>
<feature type="transmembrane region" description="Helical" evidence="13">
    <location>
        <begin position="438"/>
        <end position="460"/>
    </location>
</feature>
<dbReference type="Proteomes" id="UP001432180">
    <property type="component" value="Chromosome"/>
</dbReference>
<dbReference type="InterPro" id="IPR003373">
    <property type="entry name" value="Fe2_transport_prot-B"/>
</dbReference>
<keyword evidence="16" id="KW-1185">Reference proteome</keyword>
<dbReference type="Pfam" id="PF07670">
    <property type="entry name" value="Gate"/>
    <property type="match status" value="2"/>
</dbReference>
<feature type="transmembrane region" description="Helical" evidence="13">
    <location>
        <begin position="368"/>
        <end position="390"/>
    </location>
</feature>
<dbReference type="Gene3D" id="1.10.287.1770">
    <property type="match status" value="1"/>
</dbReference>
<evidence type="ECO:0000256" key="8">
    <source>
        <dbReference type="ARBA" id="ARBA00023004"/>
    </source>
</evidence>
<dbReference type="InterPro" id="IPR011640">
    <property type="entry name" value="Fe2_transport_prot_B_C"/>
</dbReference>
<feature type="transmembrane region" description="Helical" evidence="13">
    <location>
        <begin position="511"/>
        <end position="537"/>
    </location>
</feature>
<dbReference type="SUPFAM" id="SSF52540">
    <property type="entry name" value="P-loop containing nucleoside triphosphate hydrolases"/>
    <property type="match status" value="1"/>
</dbReference>
<keyword evidence="4 13" id="KW-0410">Iron transport</keyword>